<dbReference type="AlphaFoldDB" id="R4XEJ6"/>
<feature type="active site" description="Proton donor" evidence="8">
    <location>
        <position position="352"/>
    </location>
</feature>
<dbReference type="GO" id="GO:0016020">
    <property type="term" value="C:membrane"/>
    <property type="evidence" value="ECO:0007669"/>
    <property type="project" value="TreeGrafter"/>
</dbReference>
<keyword evidence="13" id="KW-1185">Reference proteome</keyword>
<proteinExistence type="inferred from homology"/>
<dbReference type="PANTHER" id="PTHR22600:SF58">
    <property type="entry name" value="BETA-HEXOSAMINIDASE"/>
    <property type="match status" value="1"/>
</dbReference>
<dbReference type="EC" id="3.2.1.52" evidence="7"/>
<evidence type="ECO:0000256" key="1">
    <source>
        <dbReference type="ARBA" id="ARBA00001231"/>
    </source>
</evidence>
<dbReference type="InterPro" id="IPR015883">
    <property type="entry name" value="Glyco_hydro_20_cat"/>
</dbReference>
<dbReference type="GO" id="GO:0030203">
    <property type="term" value="P:glycosaminoglycan metabolic process"/>
    <property type="evidence" value="ECO:0007669"/>
    <property type="project" value="TreeGrafter"/>
</dbReference>
<dbReference type="EMBL" id="CAHR02000058">
    <property type="protein sequence ID" value="CCG81792.1"/>
    <property type="molecule type" value="Genomic_DNA"/>
</dbReference>
<dbReference type="SUPFAM" id="SSF55545">
    <property type="entry name" value="beta-N-acetylhexosaminidase-like domain"/>
    <property type="match status" value="1"/>
</dbReference>
<organism evidence="12 13">
    <name type="scientific">Taphrina deformans (strain PYCC 5710 / ATCC 11124 / CBS 356.35 / IMI 108563 / JCM 9778 / NBRC 8474)</name>
    <name type="common">Peach leaf curl fungus</name>
    <name type="synonym">Lalaria deformans</name>
    <dbReference type="NCBI Taxonomy" id="1097556"/>
    <lineage>
        <taxon>Eukaryota</taxon>
        <taxon>Fungi</taxon>
        <taxon>Dikarya</taxon>
        <taxon>Ascomycota</taxon>
        <taxon>Taphrinomycotina</taxon>
        <taxon>Taphrinomycetes</taxon>
        <taxon>Taphrinales</taxon>
        <taxon>Taphrinaceae</taxon>
        <taxon>Taphrina</taxon>
    </lineage>
</organism>
<accession>R4XEJ6</accession>
<dbReference type="Gene3D" id="3.20.20.80">
    <property type="entry name" value="Glycosidases"/>
    <property type="match status" value="1"/>
</dbReference>
<evidence type="ECO:0000256" key="9">
    <source>
        <dbReference type="SAM" id="SignalP"/>
    </source>
</evidence>
<dbReference type="GO" id="GO:0016231">
    <property type="term" value="F:beta-N-acetylglucosaminidase activity"/>
    <property type="evidence" value="ECO:0007669"/>
    <property type="project" value="TreeGrafter"/>
</dbReference>
<dbReference type="SUPFAM" id="SSF51445">
    <property type="entry name" value="(Trans)glycosidases"/>
    <property type="match status" value="1"/>
</dbReference>
<comment type="similarity">
    <text evidence="2 7">Belongs to the glycosyl hydrolase 20 family.</text>
</comment>
<dbReference type="FunFam" id="3.20.20.80:FF:000063">
    <property type="entry name" value="Beta-hexosaminidase"/>
    <property type="match status" value="1"/>
</dbReference>
<dbReference type="OrthoDB" id="428480at2759"/>
<dbReference type="InterPro" id="IPR017853">
    <property type="entry name" value="GH"/>
</dbReference>
<evidence type="ECO:0000313" key="12">
    <source>
        <dbReference type="EMBL" id="CCG81792.1"/>
    </source>
</evidence>
<feature type="domain" description="Beta-hexosaminidase eukaryotic type N-terminal" evidence="11">
    <location>
        <begin position="19"/>
        <end position="149"/>
    </location>
</feature>
<dbReference type="GO" id="GO:0005975">
    <property type="term" value="P:carbohydrate metabolic process"/>
    <property type="evidence" value="ECO:0007669"/>
    <property type="project" value="InterPro"/>
</dbReference>
<evidence type="ECO:0000259" key="10">
    <source>
        <dbReference type="Pfam" id="PF00728"/>
    </source>
</evidence>
<feature type="chain" id="PRO_5004381487" description="Beta-hexosaminidase" evidence="9">
    <location>
        <begin position="19"/>
        <end position="591"/>
    </location>
</feature>
<evidence type="ECO:0000256" key="8">
    <source>
        <dbReference type="PIRSR" id="PIRSR001093-1"/>
    </source>
</evidence>
<feature type="signal peptide" evidence="9">
    <location>
        <begin position="1"/>
        <end position="18"/>
    </location>
</feature>
<dbReference type="PRINTS" id="PR00738">
    <property type="entry name" value="GLHYDRLASE20"/>
</dbReference>
<dbReference type="VEuPathDB" id="FungiDB:TAPDE_001645"/>
<evidence type="ECO:0000256" key="5">
    <source>
        <dbReference type="ARBA" id="ARBA00023180"/>
    </source>
</evidence>
<keyword evidence="4 7" id="KW-0378">Hydrolase</keyword>
<dbReference type="PANTHER" id="PTHR22600">
    <property type="entry name" value="BETA-HEXOSAMINIDASE"/>
    <property type="match status" value="1"/>
</dbReference>
<evidence type="ECO:0000256" key="2">
    <source>
        <dbReference type="ARBA" id="ARBA00006285"/>
    </source>
</evidence>
<dbReference type="InterPro" id="IPR025705">
    <property type="entry name" value="Beta_hexosaminidase_sua/sub"/>
</dbReference>
<dbReference type="PIRSF" id="PIRSF001093">
    <property type="entry name" value="B-hxosamndse_ab_euk"/>
    <property type="match status" value="1"/>
</dbReference>
<dbReference type="InterPro" id="IPR029019">
    <property type="entry name" value="HEX_eukaryotic_N"/>
</dbReference>
<evidence type="ECO:0000259" key="11">
    <source>
        <dbReference type="Pfam" id="PF14845"/>
    </source>
</evidence>
<evidence type="ECO:0000256" key="4">
    <source>
        <dbReference type="ARBA" id="ARBA00022801"/>
    </source>
</evidence>
<keyword evidence="3 9" id="KW-0732">Signal</keyword>
<evidence type="ECO:0000256" key="7">
    <source>
        <dbReference type="PIRNR" id="PIRNR001093"/>
    </source>
</evidence>
<evidence type="ECO:0000256" key="3">
    <source>
        <dbReference type="ARBA" id="ARBA00022729"/>
    </source>
</evidence>
<dbReference type="eggNOG" id="KOG2499">
    <property type="taxonomic scope" value="Eukaryota"/>
</dbReference>
<reference evidence="12 13" key="1">
    <citation type="journal article" date="2013" name="MBio">
        <title>Genome sequencing of the plant pathogen Taphrina deformans, the causal agent of peach leaf curl.</title>
        <authorList>
            <person name="Cisse O.H."/>
            <person name="Almeida J.M.G.C.F."/>
            <person name="Fonseca A."/>
            <person name="Kumar A.A."/>
            <person name="Salojaervi J."/>
            <person name="Overmyer K."/>
            <person name="Hauser P.M."/>
            <person name="Pagni M."/>
        </authorList>
    </citation>
    <scope>NUCLEOTIDE SEQUENCE [LARGE SCALE GENOMIC DNA]</scope>
    <source>
        <strain evidence="13">PYCC 5710 / ATCC 11124 / CBS 356.35 / IMI 108563 / JCM 9778 / NBRC 8474</strain>
    </source>
</reference>
<evidence type="ECO:0000313" key="13">
    <source>
        <dbReference type="Proteomes" id="UP000013776"/>
    </source>
</evidence>
<dbReference type="Gene3D" id="3.30.379.10">
    <property type="entry name" value="Chitobiase/beta-hexosaminidase domain 2-like"/>
    <property type="match status" value="1"/>
</dbReference>
<sequence length="591" mass="65960">MRSDLALQALFAAQTVVALWPQPSSFTSGSDTITLAPSVKFSTIYASETVHNQCTGDVLAAAINATKILLYDGFVPCMLARPDEQFEPESFKNVPQVHDIVLRRTASDPPRGENVDEGYELVISAIGNITITAKHSAGLAHGLTTLTQLFYKHSKSDLVYTSKAPLRIIDRPAMKWRGLNIDVARNFIPIHRLKRILDAMSWNKMNILHLHATDSQSWPLDIPSLPELSKKGAFECNMVYTAKDFQKLQQYANLRGIQVVTEIDLPGHTASIHSAYPELITGYNVQAKSFPDAMPGYHAVDVKDWSAYCAEPPCGQLKLNSTKVDAFLRTLLSDLLPRVSNHTTFFHAGGDEVNKNVYLLQLGLNTNDSAILQPLVSKLVLSVHEQIRQQGLTPIVWEEMLLSWNITLHKDTLVQSWIDQAAVRKVVEQGYKVIAGSSSATYLDCGKGQWLDFTAPSIPWQQSQGFVDYCSPFKNWKAIYQYDPLFNLTAEQAPLMQGFEVHAWTEQIDMSTIETALWPRAAAAAEVGWNGTVSSRETLANGQITFPNKVRSLESAGARLSEWRERMVHRGIRVEPIHSRWCTQRPGQCSL</sequence>
<evidence type="ECO:0000256" key="6">
    <source>
        <dbReference type="ARBA" id="ARBA00023295"/>
    </source>
</evidence>
<dbReference type="STRING" id="1097556.R4XEJ6"/>
<keyword evidence="6 7" id="KW-0326">Glycosidase</keyword>
<keyword evidence="5" id="KW-0325">Glycoprotein</keyword>
<name>R4XEJ6_TAPDE</name>
<dbReference type="InterPro" id="IPR029018">
    <property type="entry name" value="Hex-like_dom2"/>
</dbReference>
<feature type="domain" description="Glycoside hydrolase family 20 catalytic" evidence="10">
    <location>
        <begin position="175"/>
        <end position="531"/>
    </location>
</feature>
<comment type="caution">
    <text evidence="12">The sequence shown here is derived from an EMBL/GenBank/DDBJ whole genome shotgun (WGS) entry which is preliminary data.</text>
</comment>
<protein>
    <recommendedName>
        <fullName evidence="7">Beta-hexosaminidase</fullName>
        <ecNumber evidence="7">3.2.1.52</ecNumber>
    </recommendedName>
</protein>
<dbReference type="Pfam" id="PF14845">
    <property type="entry name" value="Glycohydro_20b2"/>
    <property type="match status" value="1"/>
</dbReference>
<dbReference type="Proteomes" id="UP000013776">
    <property type="component" value="Unassembled WGS sequence"/>
</dbReference>
<comment type="catalytic activity">
    <reaction evidence="1 7">
        <text>Hydrolysis of terminal non-reducing N-acetyl-D-hexosamine residues in N-acetyl-beta-D-hexosaminides.</text>
        <dbReference type="EC" id="3.2.1.52"/>
    </reaction>
</comment>
<gene>
    <name evidence="12" type="ORF">TAPDE_001645</name>
</gene>
<dbReference type="Pfam" id="PF00728">
    <property type="entry name" value="Glyco_hydro_20"/>
    <property type="match status" value="1"/>
</dbReference>